<accession>A0ABW2HAR9</accession>
<protein>
    <submittedName>
        <fullName evidence="2">SDR family oxidoreductase</fullName>
    </submittedName>
</protein>
<dbReference type="PANTHER" id="PTHR12126">
    <property type="entry name" value="NADH-UBIQUINONE OXIDOREDUCTASE 39 KDA SUBUNIT-RELATED"/>
    <property type="match status" value="1"/>
</dbReference>
<gene>
    <name evidence="2" type="ORF">ACFQRL_01085</name>
</gene>
<proteinExistence type="predicted"/>
<dbReference type="InterPro" id="IPR036291">
    <property type="entry name" value="NAD(P)-bd_dom_sf"/>
</dbReference>
<dbReference type="PANTHER" id="PTHR12126:SF11">
    <property type="entry name" value="NADH DEHYDROGENASE [UBIQUINONE] 1 ALPHA SUBCOMPLEX SUBUNIT 9, MITOCHONDRIAL"/>
    <property type="match status" value="1"/>
</dbReference>
<evidence type="ECO:0000313" key="3">
    <source>
        <dbReference type="Proteomes" id="UP001596507"/>
    </source>
</evidence>
<keyword evidence="3" id="KW-1185">Reference proteome</keyword>
<name>A0ABW2HAR9_9MICO</name>
<reference evidence="3" key="1">
    <citation type="journal article" date="2019" name="Int. J. Syst. Evol. Microbiol.">
        <title>The Global Catalogue of Microorganisms (GCM) 10K type strain sequencing project: providing services to taxonomists for standard genome sequencing and annotation.</title>
        <authorList>
            <consortium name="The Broad Institute Genomics Platform"/>
            <consortium name="The Broad Institute Genome Sequencing Center for Infectious Disease"/>
            <person name="Wu L."/>
            <person name="Ma J."/>
        </authorList>
    </citation>
    <scope>NUCLEOTIDE SEQUENCE [LARGE SCALE GENOMIC DNA]</scope>
    <source>
        <strain evidence="3">CGMCC 1.15772</strain>
    </source>
</reference>
<dbReference type="EMBL" id="JBHTBE010000001">
    <property type="protein sequence ID" value="MFC7267545.1"/>
    <property type="molecule type" value="Genomic_DNA"/>
</dbReference>
<dbReference type="Pfam" id="PF13460">
    <property type="entry name" value="NAD_binding_10"/>
    <property type="match status" value="1"/>
</dbReference>
<dbReference type="SUPFAM" id="SSF51735">
    <property type="entry name" value="NAD(P)-binding Rossmann-fold domains"/>
    <property type="match status" value="1"/>
</dbReference>
<dbReference type="RefSeq" id="WP_262872480.1">
    <property type="nucleotide sequence ID" value="NZ_BAABKW010000011.1"/>
</dbReference>
<feature type="domain" description="NAD(P)-binding" evidence="1">
    <location>
        <begin position="7"/>
        <end position="174"/>
    </location>
</feature>
<organism evidence="2 3">
    <name type="scientific">Microbacterium fluvii</name>
    <dbReference type="NCBI Taxonomy" id="415215"/>
    <lineage>
        <taxon>Bacteria</taxon>
        <taxon>Bacillati</taxon>
        <taxon>Actinomycetota</taxon>
        <taxon>Actinomycetes</taxon>
        <taxon>Micrococcales</taxon>
        <taxon>Microbacteriaceae</taxon>
        <taxon>Microbacterium</taxon>
    </lineage>
</organism>
<dbReference type="Gene3D" id="3.40.50.720">
    <property type="entry name" value="NAD(P)-binding Rossmann-like Domain"/>
    <property type="match status" value="1"/>
</dbReference>
<dbReference type="InterPro" id="IPR051207">
    <property type="entry name" value="ComplexI_NDUFA9_subunit"/>
</dbReference>
<evidence type="ECO:0000313" key="2">
    <source>
        <dbReference type="EMBL" id="MFC7267545.1"/>
    </source>
</evidence>
<evidence type="ECO:0000259" key="1">
    <source>
        <dbReference type="Pfam" id="PF13460"/>
    </source>
</evidence>
<sequence>MRIAVAGATGLMGRLVVAEAEARGHEISAIARSAGVDLTTGAGLAGALRGADAVIDVTNIGTLNEQQATGFFEATTRTLLEAERAAGIDRHVALAIVGVDRAPHGYYAGKRAQELAIEGQQVPWTILRATQFHEFAAQIYASAKVGPLHVVPKMRTQPIAAREVAARLVDLAEAPARNGYLELAGPREQSLVDMVRRWARARSIRVWIPSIALPGPLGKAQRDGSLLPGPGAELGVETFDEWLRRTGGATATSSAP</sequence>
<dbReference type="InterPro" id="IPR016040">
    <property type="entry name" value="NAD(P)-bd_dom"/>
</dbReference>
<dbReference type="Proteomes" id="UP001596507">
    <property type="component" value="Unassembled WGS sequence"/>
</dbReference>
<comment type="caution">
    <text evidence="2">The sequence shown here is derived from an EMBL/GenBank/DDBJ whole genome shotgun (WGS) entry which is preliminary data.</text>
</comment>